<dbReference type="InterPro" id="IPR006379">
    <property type="entry name" value="HAD-SF_hydro_IIB"/>
</dbReference>
<reference evidence="1 2" key="1">
    <citation type="journal article" date="2018" name="Front. Microbiol.">
        <title>Description and Comparative Genomics of Macrococcus caseolyticus subsp. hominis subsp. nov., Macrococcus goetzii sp. nov., Macrococcus epidermidis sp. nov., and Macrococcus bohemicus sp. nov., Novel Macrococci From Human Clinical Material With Virulence Potential and Suspected Uptake of Foreign DNA by Natural Transformation.</title>
        <authorList>
            <person name="Maslanova I."/>
            <person name="Wertheimer Z."/>
            <person name="Sedlacek I."/>
            <person name="Svec P."/>
            <person name="Indrakova A."/>
            <person name="Kovarovic V."/>
            <person name="Schumann P."/>
            <person name="Sproer C."/>
            <person name="Kralova S."/>
            <person name="Sedo O."/>
            <person name="Kristofova L."/>
            <person name="Vrbovska V."/>
            <person name="Fuzik T."/>
            <person name="Petras P."/>
            <person name="Zdrahal Z."/>
            <person name="Ruzickova V."/>
            <person name="Doskar J."/>
            <person name="Pantucek R."/>
        </authorList>
    </citation>
    <scope>NUCLEOTIDE SEQUENCE [LARGE SCALE GENOMIC DNA]</scope>
    <source>
        <strain evidence="1 2">CCM 4927</strain>
    </source>
</reference>
<dbReference type="InterPro" id="IPR023214">
    <property type="entry name" value="HAD_sf"/>
</dbReference>
<dbReference type="PANTHER" id="PTHR10000:SF25">
    <property type="entry name" value="PHOSPHATASE YKRA-RELATED"/>
    <property type="match status" value="1"/>
</dbReference>
<dbReference type="CDD" id="cd07517">
    <property type="entry name" value="HAD_HPP"/>
    <property type="match status" value="1"/>
</dbReference>
<dbReference type="AlphaFoldDB" id="A0A2G5NMK6"/>
<gene>
    <name evidence="1" type="ORF">BFS35_004895</name>
</gene>
<keyword evidence="1" id="KW-0378">Hydrolase</keyword>
<proteinExistence type="predicted"/>
<dbReference type="SFLD" id="SFLDG01144">
    <property type="entry name" value="C2.B.4:_PGP_Like"/>
    <property type="match status" value="1"/>
</dbReference>
<dbReference type="PROSITE" id="PS01229">
    <property type="entry name" value="COF_2"/>
    <property type="match status" value="1"/>
</dbReference>
<keyword evidence="2" id="KW-1185">Reference proteome</keyword>
<dbReference type="NCBIfam" id="TIGR00099">
    <property type="entry name" value="Cof-subfamily"/>
    <property type="match status" value="1"/>
</dbReference>
<dbReference type="RefSeq" id="WP_099580696.1">
    <property type="nucleotide sequence ID" value="NZ_MJBI02000001.1"/>
</dbReference>
<accession>A0A2G5NMK6</accession>
<organism evidence="1 2">
    <name type="scientific">Macrococcoides goetzii</name>
    <dbReference type="NCBI Taxonomy" id="1891097"/>
    <lineage>
        <taxon>Bacteria</taxon>
        <taxon>Bacillati</taxon>
        <taxon>Bacillota</taxon>
        <taxon>Bacilli</taxon>
        <taxon>Bacillales</taxon>
        <taxon>Staphylococcaceae</taxon>
        <taxon>Macrococcoides</taxon>
    </lineage>
</organism>
<dbReference type="Proteomes" id="UP000229523">
    <property type="component" value="Unassembled WGS sequence"/>
</dbReference>
<dbReference type="SFLD" id="SFLDS00003">
    <property type="entry name" value="Haloacid_Dehalogenase"/>
    <property type="match status" value="1"/>
</dbReference>
<dbReference type="SFLD" id="SFLDG01140">
    <property type="entry name" value="C2.B:_Phosphomannomutase_and_P"/>
    <property type="match status" value="1"/>
</dbReference>
<dbReference type="GO" id="GO:0000287">
    <property type="term" value="F:magnesium ion binding"/>
    <property type="evidence" value="ECO:0007669"/>
    <property type="project" value="TreeGrafter"/>
</dbReference>
<dbReference type="GO" id="GO:0016791">
    <property type="term" value="F:phosphatase activity"/>
    <property type="evidence" value="ECO:0007669"/>
    <property type="project" value="TreeGrafter"/>
</dbReference>
<evidence type="ECO:0000313" key="1">
    <source>
        <dbReference type="EMBL" id="RAI83029.1"/>
    </source>
</evidence>
<sequence length="258" mass="29671">MKQHLIFFDIDGTLYNDDKEMSEHTKETIKKLQENGHLLAIATGRAPFMLQEVIKETGITNYISFNGQYAVMNGEVIYQNPLDLETLKQLEEDASSNNHPLVFLNEHEMVSNIEYHEHIKESISTLKFEHPRHEKNYYIDKPIYQSLIFNTKEEDKLYDDQYEKIKFIRWHEVSRDVVPVNGSKFEGIKKVSEALKIPIEDCIAVGDGLNDLEMIHGVGLGIVMGNGVDALKEVADYVTEDVHEDGLTNAFKHFKLID</sequence>
<comment type="caution">
    <text evidence="1">The sequence shown here is derived from an EMBL/GenBank/DDBJ whole genome shotgun (WGS) entry which is preliminary data.</text>
</comment>
<dbReference type="Pfam" id="PF08282">
    <property type="entry name" value="Hydrolase_3"/>
    <property type="match status" value="1"/>
</dbReference>
<dbReference type="SUPFAM" id="SSF56784">
    <property type="entry name" value="HAD-like"/>
    <property type="match status" value="1"/>
</dbReference>
<dbReference type="InterPro" id="IPR036412">
    <property type="entry name" value="HAD-like_sf"/>
</dbReference>
<evidence type="ECO:0000313" key="2">
    <source>
        <dbReference type="Proteomes" id="UP000229523"/>
    </source>
</evidence>
<dbReference type="NCBIfam" id="TIGR01484">
    <property type="entry name" value="HAD-SF-IIB"/>
    <property type="match status" value="1"/>
</dbReference>
<dbReference type="PANTHER" id="PTHR10000">
    <property type="entry name" value="PHOSPHOSERINE PHOSPHATASE"/>
    <property type="match status" value="1"/>
</dbReference>
<dbReference type="PROSITE" id="PS01228">
    <property type="entry name" value="COF_1"/>
    <property type="match status" value="1"/>
</dbReference>
<protein>
    <submittedName>
        <fullName evidence="1">Cof-type HAD-IIB family hydrolase</fullName>
    </submittedName>
</protein>
<dbReference type="Gene3D" id="3.40.50.1000">
    <property type="entry name" value="HAD superfamily/HAD-like"/>
    <property type="match status" value="1"/>
</dbReference>
<name>A0A2G5NMK6_9STAP</name>
<dbReference type="GO" id="GO:0005829">
    <property type="term" value="C:cytosol"/>
    <property type="evidence" value="ECO:0007669"/>
    <property type="project" value="TreeGrafter"/>
</dbReference>
<dbReference type="EMBL" id="MJBI02000001">
    <property type="protein sequence ID" value="RAI83029.1"/>
    <property type="molecule type" value="Genomic_DNA"/>
</dbReference>
<dbReference type="Gene3D" id="3.30.1240.10">
    <property type="match status" value="1"/>
</dbReference>
<dbReference type="InterPro" id="IPR000150">
    <property type="entry name" value="Cof"/>
</dbReference>